<dbReference type="Gene3D" id="1.10.101.10">
    <property type="entry name" value="PGBD-like superfamily/PGBD"/>
    <property type="match status" value="1"/>
</dbReference>
<evidence type="ECO:0000256" key="3">
    <source>
        <dbReference type="SAM" id="MobiDB-lite"/>
    </source>
</evidence>
<comment type="subcellular location">
    <subcellularLocation>
        <location evidence="1">Cell envelope</location>
    </subcellularLocation>
</comment>
<keyword evidence="4" id="KW-0732">Signal</keyword>
<feature type="domain" description="Peptidoglycan binding-like" evidence="5">
    <location>
        <begin position="126"/>
        <end position="177"/>
    </location>
</feature>
<sequence length="358" mass="36608">MKRPGGRARRAVVAASATAVALLAASAFALWGPGRDAEPDDPGATAARETATVTRETLVERTSENGTLGYGETAVHGTEGGGTVTWLPDVGTVVGRGEPLFRVDERPVVLLVGDLPMYRELGPGSRGEDVRQLEANLAALGYGGFTQDDRFTDQTSAAVRQWQKDLGVERTGRVGPDLVLVQPGPLRVAEHEVPLGAPAGPELVATTGTERSVVVDLDLDRRQVAVEGATVSVRLPDGTTVDGTVTAVGPPETSEDPSGVPGSESTTVPVTVVLVDGADAAEDGPVKVELVSAERADVLTVPVAALLALAEGGYGVEVVDDGASGPGRIVAVGTGMFADGRVEVTGELAEGDTVVVPS</sequence>
<evidence type="ECO:0000256" key="4">
    <source>
        <dbReference type="SAM" id="SignalP"/>
    </source>
</evidence>
<feature type="signal peptide" evidence="4">
    <location>
        <begin position="1"/>
        <end position="29"/>
    </location>
</feature>
<dbReference type="InterPro" id="IPR036365">
    <property type="entry name" value="PGBD-like_sf"/>
</dbReference>
<dbReference type="PANTHER" id="PTHR32347:SF23">
    <property type="entry name" value="BLL5650 PROTEIN"/>
    <property type="match status" value="1"/>
</dbReference>
<protein>
    <submittedName>
        <fullName evidence="6">Peptidoglycan-binding protein</fullName>
    </submittedName>
</protein>
<gene>
    <name evidence="6" type="ORF">ABRQ22_15195</name>
</gene>
<dbReference type="InterPro" id="IPR050465">
    <property type="entry name" value="UPF0194_transport"/>
</dbReference>
<organism evidence="6">
    <name type="scientific">Cellulosimicrobium sp. ES-005</name>
    <dbReference type="NCBI Taxonomy" id="3163031"/>
    <lineage>
        <taxon>Bacteria</taxon>
        <taxon>Bacillati</taxon>
        <taxon>Actinomycetota</taxon>
        <taxon>Actinomycetes</taxon>
        <taxon>Micrococcales</taxon>
        <taxon>Promicromonosporaceae</taxon>
        <taxon>Cellulosimicrobium</taxon>
    </lineage>
</organism>
<accession>A0AAU8FYE9</accession>
<feature type="chain" id="PRO_5043818046" evidence="4">
    <location>
        <begin position="30"/>
        <end position="358"/>
    </location>
</feature>
<evidence type="ECO:0000256" key="2">
    <source>
        <dbReference type="ARBA" id="ARBA00023054"/>
    </source>
</evidence>
<evidence type="ECO:0000259" key="5">
    <source>
        <dbReference type="Pfam" id="PF01471"/>
    </source>
</evidence>
<proteinExistence type="predicted"/>
<reference evidence="6" key="1">
    <citation type="submission" date="2024-06" db="EMBL/GenBank/DDBJ databases">
        <title>Complete genome sequence of the cellulolytic actinobacterium, Cellulosimicrobium ES-005.</title>
        <authorList>
            <person name="Matthews C.T."/>
            <person name="Underwood K.D."/>
            <person name="Ghanchi K.M."/>
            <person name="Fields S.D."/>
            <person name="Gardner S.G."/>
        </authorList>
    </citation>
    <scope>NUCLEOTIDE SEQUENCE</scope>
    <source>
        <strain evidence="6">ES-005</strain>
    </source>
</reference>
<evidence type="ECO:0000313" key="6">
    <source>
        <dbReference type="EMBL" id="XCH28931.1"/>
    </source>
</evidence>
<dbReference type="Gene3D" id="2.40.420.20">
    <property type="match status" value="1"/>
</dbReference>
<dbReference type="InterPro" id="IPR036366">
    <property type="entry name" value="PGBDSf"/>
</dbReference>
<keyword evidence="2" id="KW-0175">Coiled coil</keyword>
<dbReference type="SUPFAM" id="SSF47090">
    <property type="entry name" value="PGBD-like"/>
    <property type="match status" value="1"/>
</dbReference>
<dbReference type="RefSeq" id="WP_353707323.1">
    <property type="nucleotide sequence ID" value="NZ_CP159290.1"/>
</dbReference>
<dbReference type="GO" id="GO:0030313">
    <property type="term" value="C:cell envelope"/>
    <property type="evidence" value="ECO:0007669"/>
    <property type="project" value="UniProtKB-SubCell"/>
</dbReference>
<dbReference type="PANTHER" id="PTHR32347">
    <property type="entry name" value="EFFLUX SYSTEM COMPONENT YKNX-RELATED"/>
    <property type="match status" value="1"/>
</dbReference>
<name>A0AAU8FYE9_9MICO</name>
<dbReference type="Pfam" id="PF01471">
    <property type="entry name" value="PG_binding_1"/>
    <property type="match status" value="1"/>
</dbReference>
<dbReference type="InterPro" id="IPR002477">
    <property type="entry name" value="Peptidoglycan-bd-like"/>
</dbReference>
<evidence type="ECO:0000256" key="1">
    <source>
        <dbReference type="ARBA" id="ARBA00004196"/>
    </source>
</evidence>
<dbReference type="AlphaFoldDB" id="A0AAU8FYE9"/>
<feature type="region of interest" description="Disordered" evidence="3">
    <location>
        <begin position="247"/>
        <end position="266"/>
    </location>
</feature>
<dbReference type="EMBL" id="CP159290">
    <property type="protein sequence ID" value="XCH28931.1"/>
    <property type="molecule type" value="Genomic_DNA"/>
</dbReference>